<evidence type="ECO:0000256" key="1">
    <source>
        <dbReference type="ARBA" id="ARBA00022801"/>
    </source>
</evidence>
<dbReference type="PRINTS" id="PR00412">
    <property type="entry name" value="EPOXHYDRLASE"/>
</dbReference>
<dbReference type="PANTHER" id="PTHR43329">
    <property type="entry name" value="EPOXIDE HYDROLASE"/>
    <property type="match status" value="1"/>
</dbReference>
<proteinExistence type="predicted"/>
<evidence type="ECO:0000313" key="4">
    <source>
        <dbReference type="Proteomes" id="UP000238823"/>
    </source>
</evidence>
<protein>
    <submittedName>
        <fullName evidence="3">Fluoroacetate dehalogenase</fullName>
        <ecNumber evidence="3">3.8.1.3</ecNumber>
    </submittedName>
</protein>
<gene>
    <name evidence="3" type="primary">fac-dex</name>
    <name evidence="3" type="ORF">ENSA7_65690</name>
</gene>
<dbReference type="RefSeq" id="WP_106093395.1">
    <property type="nucleotide sequence ID" value="NZ_PVNL01000124.1"/>
</dbReference>
<dbReference type="EC" id="3.8.1.3" evidence="3"/>
<dbReference type="EMBL" id="PVNL01000124">
    <property type="protein sequence ID" value="PRP98626.1"/>
    <property type="molecule type" value="Genomic_DNA"/>
</dbReference>
<comment type="caution">
    <text evidence="3">The sequence shown here is derived from an EMBL/GenBank/DDBJ whole genome shotgun (WGS) entry which is preliminary data.</text>
</comment>
<organism evidence="3 4">
    <name type="scientific">Enhygromyxa salina</name>
    <dbReference type="NCBI Taxonomy" id="215803"/>
    <lineage>
        <taxon>Bacteria</taxon>
        <taxon>Pseudomonadati</taxon>
        <taxon>Myxococcota</taxon>
        <taxon>Polyangia</taxon>
        <taxon>Nannocystales</taxon>
        <taxon>Nannocystaceae</taxon>
        <taxon>Enhygromyxa</taxon>
    </lineage>
</organism>
<accession>A0A2S9Y0L0</accession>
<dbReference type="InterPro" id="IPR000639">
    <property type="entry name" value="Epox_hydrolase-like"/>
</dbReference>
<dbReference type="Pfam" id="PF00561">
    <property type="entry name" value="Abhydrolase_1"/>
    <property type="match status" value="1"/>
</dbReference>
<dbReference type="SUPFAM" id="SSF53474">
    <property type="entry name" value="alpha/beta-Hydrolases"/>
    <property type="match status" value="1"/>
</dbReference>
<dbReference type="Gene3D" id="3.40.50.1820">
    <property type="entry name" value="alpha/beta hydrolase"/>
    <property type="match status" value="1"/>
</dbReference>
<name>A0A2S9Y0L0_9BACT</name>
<dbReference type="PRINTS" id="PR00111">
    <property type="entry name" value="ABHYDROLASE"/>
</dbReference>
<keyword evidence="1 3" id="KW-0378">Hydrolase</keyword>
<dbReference type="InterPro" id="IPR000073">
    <property type="entry name" value="AB_hydrolase_1"/>
</dbReference>
<sequence>MDDLAYFPPGTQTFVGCLGSGLRVRWYERGPTDGSREDATSESSRRALPTVLCLHGFPELAVSWREQLAGLSNRYRVVAPDLRGYGGTDAPARVRDYTLDILARDVVELIDALGVDKVHLVGHDWGGAIAWEVAQRYADRLHSLSVINCPPLQIMVRHLRKLEQLRRSWYFLFFQVPWLPEQRLRANPALMVAKGFRANAVNREPFSRERLEPYLRQLRERGMPGINYYRAAPLHLLRRLTPISIPTRLIWGLRDPALGPWFAEPDLYSSWVERFDRVLLDDVGHYPGQEAPDRVNQALREHFDQERGS</sequence>
<dbReference type="OrthoDB" id="5342129at2"/>
<feature type="domain" description="AB hydrolase-1" evidence="2">
    <location>
        <begin position="49"/>
        <end position="183"/>
    </location>
</feature>
<reference evidence="3 4" key="1">
    <citation type="submission" date="2018-03" db="EMBL/GenBank/DDBJ databases">
        <title>Draft Genome Sequences of the Obligatory Marine Myxobacteria Enhygromyxa salina SWB007.</title>
        <authorList>
            <person name="Poehlein A."/>
            <person name="Moghaddam J.A."/>
            <person name="Harms H."/>
            <person name="Alanjari M."/>
            <person name="Koenig G.M."/>
            <person name="Daniel R."/>
            <person name="Schaeberle T.F."/>
        </authorList>
    </citation>
    <scope>NUCLEOTIDE SEQUENCE [LARGE SCALE GENOMIC DNA]</scope>
    <source>
        <strain evidence="3 4">SWB007</strain>
    </source>
</reference>
<dbReference type="GO" id="GO:0018785">
    <property type="term" value="F:haloacetate dehalogenase activity"/>
    <property type="evidence" value="ECO:0007669"/>
    <property type="project" value="UniProtKB-EC"/>
</dbReference>
<evidence type="ECO:0000259" key="2">
    <source>
        <dbReference type="Pfam" id="PF00561"/>
    </source>
</evidence>
<dbReference type="InterPro" id="IPR029058">
    <property type="entry name" value="AB_hydrolase_fold"/>
</dbReference>
<evidence type="ECO:0000313" key="3">
    <source>
        <dbReference type="EMBL" id="PRP98626.1"/>
    </source>
</evidence>
<dbReference type="AlphaFoldDB" id="A0A2S9Y0L0"/>
<dbReference type="Proteomes" id="UP000238823">
    <property type="component" value="Unassembled WGS sequence"/>
</dbReference>